<evidence type="ECO:0000313" key="3">
    <source>
        <dbReference type="Proteomes" id="UP000028045"/>
    </source>
</evidence>
<evidence type="ECO:0000313" key="2">
    <source>
        <dbReference type="EMBL" id="KEY69640.1"/>
    </source>
</evidence>
<dbReference type="HOGENOM" id="CLU_1687851_0_0_1"/>
<evidence type="ECO:0000256" key="1">
    <source>
        <dbReference type="SAM" id="MobiDB-lite"/>
    </source>
</evidence>
<gene>
    <name evidence="2" type="ORF">S7711_11179</name>
</gene>
<protein>
    <submittedName>
        <fullName evidence="2">Uncharacterized protein</fullName>
    </submittedName>
</protein>
<organism evidence="2 3">
    <name type="scientific">Stachybotrys chartarum (strain CBS 109288 / IBT 7711)</name>
    <name type="common">Toxic black mold</name>
    <name type="synonym">Stilbospora chartarum</name>
    <dbReference type="NCBI Taxonomy" id="1280523"/>
    <lineage>
        <taxon>Eukaryota</taxon>
        <taxon>Fungi</taxon>
        <taxon>Dikarya</taxon>
        <taxon>Ascomycota</taxon>
        <taxon>Pezizomycotina</taxon>
        <taxon>Sordariomycetes</taxon>
        <taxon>Hypocreomycetidae</taxon>
        <taxon>Hypocreales</taxon>
        <taxon>Stachybotryaceae</taxon>
        <taxon>Stachybotrys</taxon>
    </lineage>
</organism>
<reference evidence="2 3" key="1">
    <citation type="journal article" date="2014" name="BMC Genomics">
        <title>Comparative genome sequencing reveals chemotype-specific gene clusters in the toxigenic black mold Stachybotrys.</title>
        <authorList>
            <person name="Semeiks J."/>
            <person name="Borek D."/>
            <person name="Otwinowski Z."/>
            <person name="Grishin N.V."/>
        </authorList>
    </citation>
    <scope>NUCLEOTIDE SEQUENCE [LARGE SCALE GENOMIC DNA]</scope>
    <source>
        <strain evidence="3">CBS 109288 / IBT 7711</strain>
    </source>
</reference>
<dbReference type="EMBL" id="KL648519">
    <property type="protein sequence ID" value="KEY69640.1"/>
    <property type="molecule type" value="Genomic_DNA"/>
</dbReference>
<name>A0A084AWG1_STACB</name>
<sequence>MGCQNRADGLGIVAAAKPEPEPEPEPNVPVVQRAGVIEKGGKPERKLSFRRVVMAGWVKRGTGAGAGLVACLLALVRSGQVRSGLAQVVRGGWRVLLQRACVTQGPLVRAKQGQVKRTGRWEKSPAKQEQQSTGMVRHGTDLPAVLSSQELPFPIP</sequence>
<keyword evidence="3" id="KW-1185">Reference proteome</keyword>
<feature type="region of interest" description="Disordered" evidence="1">
    <location>
        <begin position="113"/>
        <end position="138"/>
    </location>
</feature>
<dbReference type="Proteomes" id="UP000028045">
    <property type="component" value="Unassembled WGS sequence"/>
</dbReference>
<accession>A0A084AWG1</accession>
<proteinExistence type="predicted"/>
<dbReference type="AlphaFoldDB" id="A0A084AWG1"/>